<keyword evidence="3" id="KW-0436">Ligase</keyword>
<dbReference type="Proteomes" id="UP000430692">
    <property type="component" value="Unassembled WGS sequence"/>
</dbReference>
<evidence type="ECO:0000256" key="2">
    <source>
        <dbReference type="ARBA" id="ARBA00013275"/>
    </source>
</evidence>
<dbReference type="InterPro" id="IPR000873">
    <property type="entry name" value="AMP-dep_synth/lig_dom"/>
</dbReference>
<feature type="domain" description="AMP-binding enzyme C-terminal" evidence="8">
    <location>
        <begin position="536"/>
        <end position="614"/>
    </location>
</feature>
<dbReference type="InterPro" id="IPR020845">
    <property type="entry name" value="AMP-binding_CS"/>
</dbReference>
<dbReference type="PROSITE" id="PS00455">
    <property type="entry name" value="AMP_BINDING"/>
    <property type="match status" value="1"/>
</dbReference>
<dbReference type="SUPFAM" id="SSF56801">
    <property type="entry name" value="Acetyl-CoA synthetase-like"/>
    <property type="match status" value="1"/>
</dbReference>
<keyword evidence="4" id="KW-0547">Nucleotide-binding</keyword>
<dbReference type="RefSeq" id="WP_160801466.1">
    <property type="nucleotide sequence ID" value="NZ_WUUL01000006.1"/>
</dbReference>
<dbReference type="GO" id="GO:0005524">
    <property type="term" value="F:ATP binding"/>
    <property type="evidence" value="ECO:0007669"/>
    <property type="project" value="UniProtKB-KW"/>
</dbReference>
<dbReference type="InterPro" id="IPR032387">
    <property type="entry name" value="ACAS_N"/>
</dbReference>
<evidence type="ECO:0000313" key="10">
    <source>
        <dbReference type="EMBL" id="MXQ54107.1"/>
    </source>
</evidence>
<dbReference type="Pfam" id="PF16177">
    <property type="entry name" value="ACAS_N"/>
    <property type="match status" value="1"/>
</dbReference>
<dbReference type="Gene3D" id="3.40.50.12780">
    <property type="entry name" value="N-terminal domain of ligase-like"/>
    <property type="match status" value="1"/>
</dbReference>
<feature type="domain" description="AMP-dependent synthetase/ligase" evidence="7">
    <location>
        <begin position="94"/>
        <end position="483"/>
    </location>
</feature>
<dbReference type="GO" id="GO:0006085">
    <property type="term" value="P:acetyl-CoA biosynthetic process"/>
    <property type="evidence" value="ECO:0007669"/>
    <property type="project" value="TreeGrafter"/>
</dbReference>
<keyword evidence="11" id="KW-1185">Reference proteome</keyword>
<sequence>MSEEKQTYLPTSIKWEKSNLYQLIKQLGFASLNELYQAIEQDPAWFWSHMEKAVGLTWYKPYSKVMDDSRGIAWTRWYTDGKMNIAYDAVDKHVQGKSAEKHAICWEADDGEQRQLTYRELAEETDRFAHGLLQLGIQKGDRIVIYLPMIPETVVVMLGAAKIGAIVIPVFSGYAAEAVATRVDDSGAKLLITADFFYRRGKKMMMGKEAQKAAQQCVTLSHVVVVERSREQFQVSDLQVEWISYQTLLENTPNQSPLIWVGAETPCMLLYTSGTTGKPKGTVHTHAGFPLKAAQDLKYAFHFQSEDTLCWVTDMGWMMGPWMVFGALLLGGTIVLYEGTPDYPNSSRLWNLVEKHQITHLGISPTTVRMLMSSGLEWVDKHDLSCLKVFGSSGEPWNKDPWLWLYKKVGKMRCAIVNYSGGTEISGGILSSFPGLPLEPCSFHGPIPGMIVDIVNTNGNSVENEVGELVIRQAWPGMTRGFWRNPDRYENSYWARFSGLWVHGDWARKNAQGYWYIEGRSDDTLKVAGKRIGPIEYETVLVSHNVVVEAAAIGIPDEVKGTVAVCFVTLNKQSSPSKQIEQELKEFVIKKLGKPLKPKSIHVVKELPRTRNGKILRRVLRAAYLGEILGDLSSLENPHTIEEIKRFFCSEKRR</sequence>
<keyword evidence="5" id="KW-0067">ATP-binding</keyword>
<dbReference type="EC" id="6.2.1.1" evidence="2"/>
<evidence type="ECO:0000256" key="3">
    <source>
        <dbReference type="ARBA" id="ARBA00022598"/>
    </source>
</evidence>
<dbReference type="InterPro" id="IPR025110">
    <property type="entry name" value="AMP-bd_C"/>
</dbReference>
<dbReference type="EMBL" id="WUUL01000006">
    <property type="protein sequence ID" value="MXQ54107.1"/>
    <property type="molecule type" value="Genomic_DNA"/>
</dbReference>
<dbReference type="Pfam" id="PF00501">
    <property type="entry name" value="AMP-binding"/>
    <property type="match status" value="1"/>
</dbReference>
<dbReference type="Pfam" id="PF13193">
    <property type="entry name" value="AMP-binding_C"/>
    <property type="match status" value="1"/>
</dbReference>
<proteinExistence type="inferred from homology"/>
<evidence type="ECO:0000256" key="4">
    <source>
        <dbReference type="ARBA" id="ARBA00022741"/>
    </source>
</evidence>
<evidence type="ECO:0000256" key="6">
    <source>
        <dbReference type="ARBA" id="ARBA00022990"/>
    </source>
</evidence>
<gene>
    <name evidence="10" type="ORF">GSM42_10350</name>
</gene>
<evidence type="ECO:0000256" key="5">
    <source>
        <dbReference type="ARBA" id="ARBA00022840"/>
    </source>
</evidence>
<dbReference type="InterPro" id="IPR042099">
    <property type="entry name" value="ANL_N_sf"/>
</dbReference>
<organism evidence="10 11">
    <name type="scientific">Shimazuella alba</name>
    <dbReference type="NCBI Taxonomy" id="2690964"/>
    <lineage>
        <taxon>Bacteria</taxon>
        <taxon>Bacillati</taxon>
        <taxon>Bacillota</taxon>
        <taxon>Bacilli</taxon>
        <taxon>Bacillales</taxon>
        <taxon>Thermoactinomycetaceae</taxon>
        <taxon>Shimazuella</taxon>
    </lineage>
</organism>
<comment type="caution">
    <text evidence="10">The sequence shown here is derived from an EMBL/GenBank/DDBJ whole genome shotgun (WGS) entry which is preliminary data.</text>
</comment>
<protein>
    <recommendedName>
        <fullName evidence="2">acetate--CoA ligase</fullName>
        <ecNumber evidence="2">6.2.1.1</ecNumber>
    </recommendedName>
</protein>
<keyword evidence="6" id="KW-0007">Acetylation</keyword>
<evidence type="ECO:0000256" key="1">
    <source>
        <dbReference type="ARBA" id="ARBA00006432"/>
    </source>
</evidence>
<reference evidence="10 11" key="1">
    <citation type="submission" date="2019-12" db="EMBL/GenBank/DDBJ databases">
        <title>Whole-genome analyses of novel actinobacteria.</title>
        <authorList>
            <person name="Sahin N."/>
            <person name="Saygin H."/>
        </authorList>
    </citation>
    <scope>NUCLEOTIDE SEQUENCE [LARGE SCALE GENOMIC DNA]</scope>
    <source>
        <strain evidence="10 11">KC615</strain>
    </source>
</reference>
<dbReference type="Gene3D" id="3.30.300.30">
    <property type="match status" value="1"/>
</dbReference>
<comment type="similarity">
    <text evidence="1">Belongs to the ATP-dependent AMP-binding enzyme family.</text>
</comment>
<dbReference type="AlphaFoldDB" id="A0A6I4VR32"/>
<dbReference type="InterPro" id="IPR045851">
    <property type="entry name" value="AMP-bd_C_sf"/>
</dbReference>
<dbReference type="PANTHER" id="PTHR24095">
    <property type="entry name" value="ACETYL-COENZYME A SYNTHETASE"/>
    <property type="match status" value="1"/>
</dbReference>
<dbReference type="PANTHER" id="PTHR24095:SF14">
    <property type="entry name" value="ACETYL-COENZYME A SYNTHETASE 1"/>
    <property type="match status" value="1"/>
</dbReference>
<evidence type="ECO:0000259" key="9">
    <source>
        <dbReference type="Pfam" id="PF16177"/>
    </source>
</evidence>
<accession>A0A6I4VR32</accession>
<evidence type="ECO:0000259" key="8">
    <source>
        <dbReference type="Pfam" id="PF13193"/>
    </source>
</evidence>
<feature type="domain" description="Acetyl-coenzyme A synthetase N-terminal" evidence="9">
    <location>
        <begin position="33"/>
        <end position="89"/>
    </location>
</feature>
<evidence type="ECO:0000313" key="11">
    <source>
        <dbReference type="Proteomes" id="UP000430692"/>
    </source>
</evidence>
<dbReference type="GO" id="GO:0003987">
    <property type="term" value="F:acetate-CoA ligase activity"/>
    <property type="evidence" value="ECO:0007669"/>
    <property type="project" value="UniProtKB-EC"/>
</dbReference>
<name>A0A6I4VR32_9BACL</name>
<evidence type="ECO:0000259" key="7">
    <source>
        <dbReference type="Pfam" id="PF00501"/>
    </source>
</evidence>